<protein>
    <recommendedName>
        <fullName evidence="10">RNA polymerase sigma factor</fullName>
    </recommendedName>
</protein>
<dbReference type="Gene3D" id="1.10.10.10">
    <property type="entry name" value="Winged helix-like DNA-binding domain superfamily/Winged helix DNA-binding domain"/>
    <property type="match status" value="1"/>
</dbReference>
<feature type="domain" description="RNA polymerase sigma factor 70 region 4 type 2" evidence="7">
    <location>
        <begin position="122"/>
        <end position="174"/>
    </location>
</feature>
<evidence type="ECO:0000259" key="6">
    <source>
        <dbReference type="Pfam" id="PF04542"/>
    </source>
</evidence>
<evidence type="ECO:0000256" key="1">
    <source>
        <dbReference type="ARBA" id="ARBA00010641"/>
    </source>
</evidence>
<dbReference type="InterPro" id="IPR013324">
    <property type="entry name" value="RNA_pol_sigma_r3/r4-like"/>
</dbReference>
<reference evidence="8 9" key="1">
    <citation type="journal article" date="2014" name="Nature">
        <title>An environmental bacterial taxon with a large and distinct metabolic repertoire.</title>
        <authorList>
            <person name="Wilson M.C."/>
            <person name="Mori T."/>
            <person name="Ruckert C."/>
            <person name="Uria A.R."/>
            <person name="Helf M.J."/>
            <person name="Takada K."/>
            <person name="Gernert C."/>
            <person name="Steffens U.A."/>
            <person name="Heycke N."/>
            <person name="Schmitt S."/>
            <person name="Rinke C."/>
            <person name="Helfrich E.J."/>
            <person name="Brachmann A.O."/>
            <person name="Gurgui C."/>
            <person name="Wakimoto T."/>
            <person name="Kracht M."/>
            <person name="Crusemann M."/>
            <person name="Hentschel U."/>
            <person name="Abe I."/>
            <person name="Matsunaga S."/>
            <person name="Kalinowski J."/>
            <person name="Takeyama H."/>
            <person name="Piel J."/>
        </authorList>
    </citation>
    <scope>NUCLEOTIDE SEQUENCE [LARGE SCALE GENOMIC DNA]</scope>
    <source>
        <strain evidence="9">TSY2</strain>
    </source>
</reference>
<comment type="caution">
    <text evidence="8">The sequence shown here is derived from an EMBL/GenBank/DDBJ whole genome shotgun (WGS) entry which is preliminary data.</text>
</comment>
<evidence type="ECO:0000259" key="7">
    <source>
        <dbReference type="Pfam" id="PF08281"/>
    </source>
</evidence>
<dbReference type="GO" id="GO:0003677">
    <property type="term" value="F:DNA binding"/>
    <property type="evidence" value="ECO:0007669"/>
    <property type="project" value="UniProtKB-KW"/>
</dbReference>
<dbReference type="EMBL" id="AZHX01000434">
    <property type="protein sequence ID" value="ETX07528.1"/>
    <property type="molecule type" value="Genomic_DNA"/>
</dbReference>
<evidence type="ECO:0000256" key="5">
    <source>
        <dbReference type="ARBA" id="ARBA00023163"/>
    </source>
</evidence>
<evidence type="ECO:0000256" key="2">
    <source>
        <dbReference type="ARBA" id="ARBA00023015"/>
    </source>
</evidence>
<dbReference type="PANTHER" id="PTHR43133:SF8">
    <property type="entry name" value="RNA POLYMERASE SIGMA FACTOR HI_1459-RELATED"/>
    <property type="match status" value="1"/>
</dbReference>
<dbReference type="Pfam" id="PF04542">
    <property type="entry name" value="Sigma70_r2"/>
    <property type="match status" value="1"/>
</dbReference>
<dbReference type="InterPro" id="IPR013325">
    <property type="entry name" value="RNA_pol_sigma_r2"/>
</dbReference>
<feature type="domain" description="RNA polymerase sigma-70 region 2" evidence="6">
    <location>
        <begin position="26"/>
        <end position="92"/>
    </location>
</feature>
<dbReference type="GO" id="GO:0006352">
    <property type="term" value="P:DNA-templated transcription initiation"/>
    <property type="evidence" value="ECO:0007669"/>
    <property type="project" value="InterPro"/>
</dbReference>
<keyword evidence="3" id="KW-0731">Sigma factor</keyword>
<organism evidence="8 9">
    <name type="scientific">Candidatus Entotheonella gemina</name>
    <dbReference type="NCBI Taxonomy" id="1429439"/>
    <lineage>
        <taxon>Bacteria</taxon>
        <taxon>Pseudomonadati</taxon>
        <taxon>Nitrospinota/Tectimicrobiota group</taxon>
        <taxon>Candidatus Tectimicrobiota</taxon>
        <taxon>Candidatus Entotheonellia</taxon>
        <taxon>Candidatus Entotheonellales</taxon>
        <taxon>Candidatus Entotheonellaceae</taxon>
        <taxon>Candidatus Entotheonella</taxon>
    </lineage>
</organism>
<evidence type="ECO:0000256" key="3">
    <source>
        <dbReference type="ARBA" id="ARBA00023082"/>
    </source>
</evidence>
<comment type="similarity">
    <text evidence="1">Belongs to the sigma-70 factor family. ECF subfamily.</text>
</comment>
<accession>W4MBE7</accession>
<keyword evidence="4" id="KW-0238">DNA-binding</keyword>
<dbReference type="InterPro" id="IPR007627">
    <property type="entry name" value="RNA_pol_sigma70_r2"/>
</dbReference>
<evidence type="ECO:0000256" key="4">
    <source>
        <dbReference type="ARBA" id="ARBA00023125"/>
    </source>
</evidence>
<evidence type="ECO:0000313" key="9">
    <source>
        <dbReference type="Proteomes" id="UP000019140"/>
    </source>
</evidence>
<dbReference type="PANTHER" id="PTHR43133">
    <property type="entry name" value="RNA POLYMERASE ECF-TYPE SIGMA FACTO"/>
    <property type="match status" value="1"/>
</dbReference>
<dbReference type="Proteomes" id="UP000019140">
    <property type="component" value="Unassembled WGS sequence"/>
</dbReference>
<gene>
    <name evidence="8" type="ORF">ETSY2_10695</name>
</gene>
<dbReference type="CDD" id="cd06171">
    <property type="entry name" value="Sigma70_r4"/>
    <property type="match status" value="1"/>
</dbReference>
<keyword evidence="5" id="KW-0804">Transcription</keyword>
<dbReference type="InterPro" id="IPR014284">
    <property type="entry name" value="RNA_pol_sigma-70_dom"/>
</dbReference>
<sequence length="187" mass="21632">MRREEHDDVQLIRRIAAHDRDAFELLYDRYTSRIIAFLNRYLGASERHEDIVNDVMIVVWQRAADFRSTSRPSSWLLGIARRKALTAYHRATKAHAKPISNWANRCAEEAPEDIALAAERLDDIRKALHKLPLDQRTPLILASYHNCSQQEIATRTGYPVSTIKSRMRQGLRRMKVALNDMHALESS</sequence>
<dbReference type="AlphaFoldDB" id="W4MBE7"/>
<dbReference type="NCBIfam" id="TIGR02937">
    <property type="entry name" value="sigma70-ECF"/>
    <property type="match status" value="1"/>
</dbReference>
<proteinExistence type="inferred from homology"/>
<dbReference type="HOGENOM" id="CLU_047691_9_3_7"/>
<dbReference type="SUPFAM" id="SSF88659">
    <property type="entry name" value="Sigma3 and sigma4 domains of RNA polymerase sigma factors"/>
    <property type="match status" value="1"/>
</dbReference>
<dbReference type="Gene3D" id="1.10.1740.10">
    <property type="match status" value="1"/>
</dbReference>
<evidence type="ECO:0000313" key="8">
    <source>
        <dbReference type="EMBL" id="ETX07528.1"/>
    </source>
</evidence>
<evidence type="ECO:0008006" key="10">
    <source>
        <dbReference type="Google" id="ProtNLM"/>
    </source>
</evidence>
<dbReference type="Pfam" id="PF08281">
    <property type="entry name" value="Sigma70_r4_2"/>
    <property type="match status" value="1"/>
</dbReference>
<dbReference type="GO" id="GO:0016987">
    <property type="term" value="F:sigma factor activity"/>
    <property type="evidence" value="ECO:0007669"/>
    <property type="project" value="UniProtKB-KW"/>
</dbReference>
<name>W4MBE7_9BACT</name>
<keyword evidence="9" id="KW-1185">Reference proteome</keyword>
<keyword evidence="2" id="KW-0805">Transcription regulation</keyword>
<dbReference type="InterPro" id="IPR013249">
    <property type="entry name" value="RNA_pol_sigma70_r4_t2"/>
</dbReference>
<dbReference type="InterPro" id="IPR039425">
    <property type="entry name" value="RNA_pol_sigma-70-like"/>
</dbReference>
<dbReference type="SUPFAM" id="SSF88946">
    <property type="entry name" value="Sigma2 domain of RNA polymerase sigma factors"/>
    <property type="match status" value="1"/>
</dbReference>
<dbReference type="InterPro" id="IPR036388">
    <property type="entry name" value="WH-like_DNA-bd_sf"/>
</dbReference>